<dbReference type="Proteomes" id="UP000276568">
    <property type="component" value="Unassembled WGS sequence"/>
</dbReference>
<evidence type="ECO:0000313" key="10">
    <source>
        <dbReference type="Proteomes" id="UP000276568"/>
    </source>
</evidence>
<dbReference type="Pfam" id="PF00892">
    <property type="entry name" value="EamA"/>
    <property type="match status" value="2"/>
</dbReference>
<sequence>MTIWKKSWFVTLIAVFCCSLWGSAGPFIKKGYALFAVDPQDTASILVFAGLRFTLAGILVLLVDWLLHPQKEWKIKPSSVLCLAIFQTTAQYIFYYLGLAHTSGVRAAIVNGTGALFALLCACYVFHTEKMTSSKLIGVISGFVGILIMNHFSFGLELGTILVLLSQVSAAISSCLINRFTQKEDPVQLSGAQFLLGGLLLIGIGLLHGGHSPHGPMSGWFVLIYLACLSAIAYTLWSLLLQSNPVSKISIFNSLIPVLGVFISAFLLHEYAQAFAWTTWVALLFVSGGILFVTIGKDKKVRKSV</sequence>
<comment type="subcellular location">
    <subcellularLocation>
        <location evidence="1">Cell membrane</location>
        <topology evidence="1">Multi-pass membrane protein</topology>
    </subcellularLocation>
</comment>
<dbReference type="InterPro" id="IPR037185">
    <property type="entry name" value="EmrE-like"/>
</dbReference>
<dbReference type="AlphaFoldDB" id="A0A3N0I448"/>
<dbReference type="PANTHER" id="PTHR32322:SF18">
    <property type="entry name" value="S-ADENOSYLMETHIONINE_S-ADENOSYLHOMOCYSTEINE TRANSPORTER"/>
    <property type="match status" value="1"/>
</dbReference>
<evidence type="ECO:0000313" key="9">
    <source>
        <dbReference type="EMBL" id="RNM31280.1"/>
    </source>
</evidence>
<evidence type="ECO:0000256" key="1">
    <source>
        <dbReference type="ARBA" id="ARBA00004651"/>
    </source>
</evidence>
<dbReference type="InterPro" id="IPR000620">
    <property type="entry name" value="EamA_dom"/>
</dbReference>
<feature type="transmembrane region" description="Helical" evidence="7">
    <location>
        <begin position="189"/>
        <end position="207"/>
    </location>
</feature>
<feature type="domain" description="EamA" evidence="8">
    <location>
        <begin position="158"/>
        <end position="294"/>
    </location>
</feature>
<dbReference type="RefSeq" id="WP_128519444.1">
    <property type="nucleotide sequence ID" value="NZ_RJQC01000001.1"/>
</dbReference>
<accession>A0A3N0I448</accession>
<feature type="transmembrane region" description="Helical" evidence="7">
    <location>
        <begin position="249"/>
        <end position="268"/>
    </location>
</feature>
<feature type="transmembrane region" description="Helical" evidence="7">
    <location>
        <begin position="43"/>
        <end position="67"/>
    </location>
</feature>
<dbReference type="InterPro" id="IPR050638">
    <property type="entry name" value="AA-Vitamin_Transporters"/>
</dbReference>
<feature type="transmembrane region" description="Helical" evidence="7">
    <location>
        <begin position="104"/>
        <end position="126"/>
    </location>
</feature>
<proteinExistence type="inferred from homology"/>
<feature type="transmembrane region" description="Helical" evidence="7">
    <location>
        <begin position="133"/>
        <end position="152"/>
    </location>
</feature>
<dbReference type="EMBL" id="RJQC01000001">
    <property type="protein sequence ID" value="RNM31280.1"/>
    <property type="molecule type" value="Genomic_DNA"/>
</dbReference>
<reference evidence="9 10" key="1">
    <citation type="submission" date="2018-11" db="EMBL/GenBank/DDBJ databases">
        <title>Clostridium sp. nov., a member of the family Erysipelotrichaceae isolated from pig faeces.</title>
        <authorList>
            <person name="Chang Y.-H."/>
        </authorList>
    </citation>
    <scope>NUCLEOTIDE SEQUENCE [LARGE SCALE GENOMIC DNA]</scope>
    <source>
        <strain evidence="9 10">YH-panp20</strain>
    </source>
</reference>
<organism evidence="9 10">
    <name type="scientific">Absicoccus porci</name>
    <dbReference type="NCBI Taxonomy" id="2486576"/>
    <lineage>
        <taxon>Bacteria</taxon>
        <taxon>Bacillati</taxon>
        <taxon>Bacillota</taxon>
        <taxon>Erysipelotrichia</taxon>
        <taxon>Erysipelotrichales</taxon>
        <taxon>Erysipelotrichaceae</taxon>
        <taxon>Absicoccus</taxon>
    </lineage>
</organism>
<dbReference type="OrthoDB" id="3190463at2"/>
<protein>
    <submittedName>
        <fullName evidence="9">DMT family transporter</fullName>
    </submittedName>
</protein>
<comment type="caution">
    <text evidence="9">The sequence shown here is derived from an EMBL/GenBank/DDBJ whole genome shotgun (WGS) entry which is preliminary data.</text>
</comment>
<evidence type="ECO:0000256" key="3">
    <source>
        <dbReference type="ARBA" id="ARBA00022475"/>
    </source>
</evidence>
<evidence type="ECO:0000256" key="7">
    <source>
        <dbReference type="SAM" id="Phobius"/>
    </source>
</evidence>
<keyword evidence="10" id="KW-1185">Reference proteome</keyword>
<evidence type="ECO:0000256" key="5">
    <source>
        <dbReference type="ARBA" id="ARBA00022989"/>
    </source>
</evidence>
<name>A0A3N0I448_9FIRM</name>
<evidence type="ECO:0000256" key="4">
    <source>
        <dbReference type="ARBA" id="ARBA00022692"/>
    </source>
</evidence>
<feature type="transmembrane region" description="Helical" evidence="7">
    <location>
        <begin position="79"/>
        <end position="98"/>
    </location>
</feature>
<dbReference type="PANTHER" id="PTHR32322">
    <property type="entry name" value="INNER MEMBRANE TRANSPORTER"/>
    <property type="match status" value="1"/>
</dbReference>
<feature type="domain" description="EamA" evidence="8">
    <location>
        <begin position="12"/>
        <end position="150"/>
    </location>
</feature>
<evidence type="ECO:0000259" key="8">
    <source>
        <dbReference type="Pfam" id="PF00892"/>
    </source>
</evidence>
<feature type="transmembrane region" description="Helical" evidence="7">
    <location>
        <begin position="158"/>
        <end position="177"/>
    </location>
</feature>
<keyword evidence="5 7" id="KW-1133">Transmembrane helix</keyword>
<dbReference type="SUPFAM" id="SSF103481">
    <property type="entry name" value="Multidrug resistance efflux transporter EmrE"/>
    <property type="match status" value="2"/>
</dbReference>
<dbReference type="GO" id="GO:0005886">
    <property type="term" value="C:plasma membrane"/>
    <property type="evidence" value="ECO:0007669"/>
    <property type="project" value="UniProtKB-SubCell"/>
</dbReference>
<keyword evidence="4 7" id="KW-0812">Transmembrane</keyword>
<keyword evidence="6 7" id="KW-0472">Membrane</keyword>
<feature type="transmembrane region" description="Helical" evidence="7">
    <location>
        <begin position="274"/>
        <end position="295"/>
    </location>
</feature>
<comment type="similarity">
    <text evidence="2">Belongs to the EamA transporter family.</text>
</comment>
<evidence type="ECO:0000256" key="6">
    <source>
        <dbReference type="ARBA" id="ARBA00023136"/>
    </source>
</evidence>
<gene>
    <name evidence="9" type="ORF">EDX97_01605</name>
</gene>
<feature type="transmembrane region" description="Helical" evidence="7">
    <location>
        <begin position="219"/>
        <end position="237"/>
    </location>
</feature>
<keyword evidence="3" id="KW-1003">Cell membrane</keyword>
<evidence type="ECO:0000256" key="2">
    <source>
        <dbReference type="ARBA" id="ARBA00007362"/>
    </source>
</evidence>